<feature type="signal peptide" evidence="3">
    <location>
        <begin position="1"/>
        <end position="33"/>
    </location>
</feature>
<dbReference type="Pfam" id="PF00632">
    <property type="entry name" value="HECT"/>
    <property type="match status" value="1"/>
</dbReference>
<dbReference type="Gene3D" id="3.90.1750.10">
    <property type="entry name" value="Hect, E3 ligase catalytic domains"/>
    <property type="match status" value="1"/>
</dbReference>
<keyword evidence="1 2" id="KW-0833">Ubl conjugation pathway</keyword>
<dbReference type="SUPFAM" id="SSF56204">
    <property type="entry name" value="Hect, E3 ligase catalytic domain"/>
    <property type="match status" value="1"/>
</dbReference>
<dbReference type="SMART" id="SM00119">
    <property type="entry name" value="HECTc"/>
    <property type="match status" value="1"/>
</dbReference>
<comment type="caution">
    <text evidence="5">The sequence shown here is derived from an EMBL/GenBank/DDBJ whole genome shotgun (WGS) entry which is preliminary data.</text>
</comment>
<dbReference type="Proteomes" id="UP001516464">
    <property type="component" value="Unassembled WGS sequence"/>
</dbReference>
<evidence type="ECO:0000313" key="6">
    <source>
        <dbReference type="Proteomes" id="UP001516464"/>
    </source>
</evidence>
<dbReference type="InterPro" id="IPR035983">
    <property type="entry name" value="Hect_E3_ubiquitin_ligase"/>
</dbReference>
<name>A0ABQ7I214_9MICR</name>
<proteinExistence type="predicted"/>
<evidence type="ECO:0000256" key="3">
    <source>
        <dbReference type="SAM" id="SignalP"/>
    </source>
</evidence>
<feature type="chain" id="PRO_5045592273" evidence="3">
    <location>
        <begin position="34"/>
        <end position="940"/>
    </location>
</feature>
<dbReference type="Gene3D" id="3.30.2160.10">
    <property type="entry name" value="Hect, E3 ligase catalytic domain"/>
    <property type="match status" value="1"/>
</dbReference>
<dbReference type="PROSITE" id="PS50237">
    <property type="entry name" value="HECT"/>
    <property type="match status" value="1"/>
</dbReference>
<keyword evidence="6" id="KW-1185">Reference proteome</keyword>
<comment type="caution">
    <text evidence="2">Lacks conserved residue(s) required for the propagation of feature annotation.</text>
</comment>
<gene>
    <name evidence="5" type="primary">ptr1_2</name>
    <name evidence="5" type="ORF">TCON_0356</name>
</gene>
<accession>A0ABQ7I214</accession>
<reference evidence="5 6" key="1">
    <citation type="submission" date="2019-01" db="EMBL/GenBank/DDBJ databases">
        <title>Genomes sequencing and comparative genomics of infectious freshwater microsporidia, Cucumispora dikerogammari and Thelohania contejeani.</title>
        <authorList>
            <person name="Cormier A."/>
            <person name="Giraud I."/>
            <person name="Wattier R."/>
            <person name="Teixeira M."/>
            <person name="Grandjean F."/>
            <person name="Rigaud T."/>
            <person name="Cordaux R."/>
        </authorList>
    </citation>
    <scope>NUCLEOTIDE SEQUENCE [LARGE SCALE GENOMIC DNA]</scope>
    <source>
        <strain evidence="5">T1</strain>
        <tissue evidence="5">Spores</tissue>
    </source>
</reference>
<protein>
    <submittedName>
        <fullName evidence="5">E3 ubiquitin-protein ligase ptr1</fullName>
    </submittedName>
</protein>
<dbReference type="InterPro" id="IPR000569">
    <property type="entry name" value="HECT_dom"/>
</dbReference>
<evidence type="ECO:0000256" key="2">
    <source>
        <dbReference type="PROSITE-ProRule" id="PRU00104"/>
    </source>
</evidence>
<keyword evidence="3" id="KW-0732">Signal</keyword>
<evidence type="ECO:0000259" key="4">
    <source>
        <dbReference type="PROSITE" id="PS50237"/>
    </source>
</evidence>
<evidence type="ECO:0000313" key="5">
    <source>
        <dbReference type="EMBL" id="KAF7684444.1"/>
    </source>
</evidence>
<evidence type="ECO:0000256" key="1">
    <source>
        <dbReference type="ARBA" id="ARBA00022786"/>
    </source>
</evidence>
<sequence length="940" mass="111413">MTYLTGCDCYINVLISCRMNLLLLLHLCNCTKSIDIFDDNIIFISKLRFQIKENNCGNLVEIVEQINDDLVKNINTYINKIEYKEYKEYIFDIIYLISENINSSEKQMDIISRLFKHMFKFLMIHDIEILEQMLSIINIFSDKLLTSYINDEIYNSIADSDVIKGISLIHYPLSYPCTTVIYDYNKILAIRKEYKILNNIENTIACKENKLKYLPYCDNNEIAYVDHIRSIYYAKTNQIAILSKLKLFIMYLNLVPNLHSIPTGIYTYENTCFNLIILLSFQKIEKYVVLNKCILYIILDRLISYKKEDFIPVSTIYIKQSDNENSIFKIIIYDYFISLENEDIALQKIILNILFEYIKLVTTNYKLTKDKINTLVDSLEYMCKDHDGRIYVEMNFLLKIKLGIDLITILLINSKFLKASNVSNIKFILKIKDKMYVEKIINTIERWLIKQFNIIIIDFQNEIYEEMLNVSEIFINSVIYLFEIYDSSLHCSRLIAEFCKSIMESKINSYLELLYSKTYNTILDVVMLFLCMLIYESYYHNMIEKEKSNFKKLLYTVLCKNNPKNGNILFASRYCLLAFNHILYNTTILPSLIKSYIIGNSFRYFNNRTENIVIDSNNIIESTKFWFEKIGNLRFIKWNIEFIDRNINISKDLKVTWMNLLVHEIKHSSLNLFEKVNGMNYYHPSLRINSSEKILSYYELTGMLIGISLSNDILFKLELTPTIYKKILGLSCDDYDFIKENKIIYDEIMNTESSNLKKIAVRVWKNDKVVYLRRFINVKNIINKETYKHDCLKFYKKIYLEIGIKDQIKFLLNGMSKIINLKYLNGLNEKELKRLIYGYENYSAKEIISVLRFDNKISELEKCYFKAFINQSTNKDINTMLRNIIGHDYITGEKYIYITKPDPQSLLIRCGFENMILEIPTFTDYVSFKKAMICFLEYPI</sequence>
<organism evidence="5 6">
    <name type="scientific">Astathelohania contejeani</name>
    <dbReference type="NCBI Taxonomy" id="164912"/>
    <lineage>
        <taxon>Eukaryota</taxon>
        <taxon>Fungi</taxon>
        <taxon>Fungi incertae sedis</taxon>
        <taxon>Microsporidia</taxon>
        <taxon>Astathelohaniidae</taxon>
        <taxon>Astathelohania</taxon>
    </lineage>
</organism>
<dbReference type="EMBL" id="SBIQ01000013">
    <property type="protein sequence ID" value="KAF7684444.1"/>
    <property type="molecule type" value="Genomic_DNA"/>
</dbReference>
<feature type="domain" description="HECT" evidence="4">
    <location>
        <begin position="657"/>
        <end position="859"/>
    </location>
</feature>